<feature type="compositionally biased region" description="Acidic residues" evidence="1">
    <location>
        <begin position="79"/>
        <end position="95"/>
    </location>
</feature>
<evidence type="ECO:0000256" key="1">
    <source>
        <dbReference type="SAM" id="MobiDB-lite"/>
    </source>
</evidence>
<feature type="region of interest" description="Disordered" evidence="1">
    <location>
        <begin position="1"/>
        <end position="32"/>
    </location>
</feature>
<feature type="domain" description="DUF7719" evidence="3">
    <location>
        <begin position="182"/>
        <end position="250"/>
    </location>
</feature>
<evidence type="ECO:0000259" key="3">
    <source>
        <dbReference type="Pfam" id="PF24841"/>
    </source>
</evidence>
<name>A0ABP0BHF0_9PEZI</name>
<proteinExistence type="predicted"/>
<evidence type="ECO:0000256" key="2">
    <source>
        <dbReference type="SAM" id="Phobius"/>
    </source>
</evidence>
<dbReference type="Proteomes" id="UP001642406">
    <property type="component" value="Unassembled WGS sequence"/>
</dbReference>
<dbReference type="PANTHER" id="PTHR37846">
    <property type="entry name" value="YALI0B21296P"/>
    <property type="match status" value="1"/>
</dbReference>
<comment type="caution">
    <text evidence="4">The sequence shown here is derived from an EMBL/GenBank/DDBJ whole genome shotgun (WGS) entry which is preliminary data.</text>
</comment>
<feature type="region of interest" description="Disordered" evidence="1">
    <location>
        <begin position="55"/>
        <end position="98"/>
    </location>
</feature>
<organism evidence="4 5">
    <name type="scientific">Sporothrix bragantina</name>
    <dbReference type="NCBI Taxonomy" id="671064"/>
    <lineage>
        <taxon>Eukaryota</taxon>
        <taxon>Fungi</taxon>
        <taxon>Dikarya</taxon>
        <taxon>Ascomycota</taxon>
        <taxon>Pezizomycotina</taxon>
        <taxon>Sordariomycetes</taxon>
        <taxon>Sordariomycetidae</taxon>
        <taxon>Ophiostomatales</taxon>
        <taxon>Ophiostomataceae</taxon>
        <taxon>Sporothrix</taxon>
    </lineage>
</organism>
<dbReference type="InterPro" id="IPR056136">
    <property type="entry name" value="DUF7719"/>
</dbReference>
<keyword evidence="2" id="KW-0812">Transmembrane</keyword>
<feature type="transmembrane region" description="Helical" evidence="2">
    <location>
        <begin position="181"/>
        <end position="199"/>
    </location>
</feature>
<feature type="transmembrane region" description="Helical" evidence="2">
    <location>
        <begin position="231"/>
        <end position="248"/>
    </location>
</feature>
<sequence>MAKKTRKGAASSSGTSAAPDIDAANIRLAQPDRTAPAGKTLLDLAGEQNLFQQADARQRQLNKERGVNLNTGLPKKAESEEDSGDDGDDDDDDGEPTISPFAERILDTALWCVSIAMLHFTLDVLVQNQYAIKIEWPVIIRRSLQALAVFSLLFYNLHRHTSDPRLLPLRRGVPLHVQDRLRQALFFVTSSLTGCYLIYITNEYSYMAVLMQAPPLGCLWVWSVIEMDLLWALPSLAIAGTFMLYNGYGI</sequence>
<evidence type="ECO:0000313" key="5">
    <source>
        <dbReference type="Proteomes" id="UP001642406"/>
    </source>
</evidence>
<feature type="compositionally biased region" description="Low complexity" evidence="1">
    <location>
        <begin position="8"/>
        <end position="18"/>
    </location>
</feature>
<keyword evidence="2" id="KW-0472">Membrane</keyword>
<dbReference type="EMBL" id="CAWUHC010000025">
    <property type="protein sequence ID" value="CAK7219025.1"/>
    <property type="molecule type" value="Genomic_DNA"/>
</dbReference>
<reference evidence="4 5" key="1">
    <citation type="submission" date="2024-01" db="EMBL/GenBank/DDBJ databases">
        <authorList>
            <person name="Allen C."/>
            <person name="Tagirdzhanova G."/>
        </authorList>
    </citation>
    <scope>NUCLEOTIDE SEQUENCE [LARGE SCALE GENOMIC DNA]</scope>
</reference>
<keyword evidence="2" id="KW-1133">Transmembrane helix</keyword>
<dbReference type="Pfam" id="PF24841">
    <property type="entry name" value="DUF7719"/>
    <property type="match status" value="1"/>
</dbReference>
<dbReference type="PANTHER" id="PTHR37846:SF1">
    <property type="entry name" value="DEACETYLASE-LIKE PROTEIN"/>
    <property type="match status" value="1"/>
</dbReference>
<accession>A0ABP0BHF0</accession>
<keyword evidence="5" id="KW-1185">Reference proteome</keyword>
<evidence type="ECO:0000313" key="4">
    <source>
        <dbReference type="EMBL" id="CAK7219025.1"/>
    </source>
</evidence>
<gene>
    <name evidence="4" type="ORF">SBRCBS47491_003707</name>
</gene>
<feature type="compositionally biased region" description="Basic and acidic residues" evidence="1">
    <location>
        <begin position="56"/>
        <end position="66"/>
    </location>
</feature>
<protein>
    <recommendedName>
        <fullName evidence="3">DUF7719 domain-containing protein</fullName>
    </recommendedName>
</protein>